<comment type="caution">
    <text evidence="2">The sequence shown here is derived from an EMBL/GenBank/DDBJ whole genome shotgun (WGS) entry which is preliminary data.</text>
</comment>
<sequence length="215" mass="23244">MRNAARHCVEEAAAWLPLSDFLHFSCCVLVVGWPPEVELRACWPFDVCSSATWASTAVELGAVRSVLEEGSGLHDCAPKDVRAGPGGLAQNGFGKKGPRRRAEDQSSGGCGGAARERPIGLSPKEVWRWLEMWDKVTPGRPERTGLAVHRASGVDGPDWRTRGESQMEGSTEQVVDIDNRTEIQQDKTVAEVTPGLADGSRGVLDQVAERIPTDT</sequence>
<keyword evidence="3" id="KW-1185">Reference proteome</keyword>
<evidence type="ECO:0000313" key="2">
    <source>
        <dbReference type="EMBL" id="KAJ1153486.1"/>
    </source>
</evidence>
<feature type="region of interest" description="Disordered" evidence="1">
    <location>
        <begin position="195"/>
        <end position="215"/>
    </location>
</feature>
<evidence type="ECO:0000256" key="1">
    <source>
        <dbReference type="SAM" id="MobiDB-lite"/>
    </source>
</evidence>
<organism evidence="2 3">
    <name type="scientific">Pleurodeles waltl</name>
    <name type="common">Iberian ribbed newt</name>
    <dbReference type="NCBI Taxonomy" id="8319"/>
    <lineage>
        <taxon>Eukaryota</taxon>
        <taxon>Metazoa</taxon>
        <taxon>Chordata</taxon>
        <taxon>Craniata</taxon>
        <taxon>Vertebrata</taxon>
        <taxon>Euteleostomi</taxon>
        <taxon>Amphibia</taxon>
        <taxon>Batrachia</taxon>
        <taxon>Caudata</taxon>
        <taxon>Salamandroidea</taxon>
        <taxon>Salamandridae</taxon>
        <taxon>Pleurodelinae</taxon>
        <taxon>Pleurodeles</taxon>
    </lineage>
</organism>
<dbReference type="Proteomes" id="UP001066276">
    <property type="component" value="Chromosome 5"/>
</dbReference>
<feature type="region of interest" description="Disordered" evidence="1">
    <location>
        <begin position="151"/>
        <end position="171"/>
    </location>
</feature>
<accession>A0AAV7RKY0</accession>
<proteinExistence type="predicted"/>
<gene>
    <name evidence="2" type="ORF">NDU88_006245</name>
</gene>
<feature type="region of interest" description="Disordered" evidence="1">
    <location>
        <begin position="78"/>
        <end position="117"/>
    </location>
</feature>
<dbReference type="EMBL" id="JANPWB010000009">
    <property type="protein sequence ID" value="KAJ1153486.1"/>
    <property type="molecule type" value="Genomic_DNA"/>
</dbReference>
<dbReference type="AlphaFoldDB" id="A0AAV7RKY0"/>
<evidence type="ECO:0000313" key="3">
    <source>
        <dbReference type="Proteomes" id="UP001066276"/>
    </source>
</evidence>
<reference evidence="2" key="1">
    <citation type="journal article" date="2022" name="bioRxiv">
        <title>Sequencing and chromosome-scale assembly of the giantPleurodeles waltlgenome.</title>
        <authorList>
            <person name="Brown T."/>
            <person name="Elewa A."/>
            <person name="Iarovenko S."/>
            <person name="Subramanian E."/>
            <person name="Araus A.J."/>
            <person name="Petzold A."/>
            <person name="Susuki M."/>
            <person name="Suzuki K.-i.T."/>
            <person name="Hayashi T."/>
            <person name="Toyoda A."/>
            <person name="Oliveira C."/>
            <person name="Osipova E."/>
            <person name="Leigh N.D."/>
            <person name="Simon A."/>
            <person name="Yun M.H."/>
        </authorList>
    </citation>
    <scope>NUCLEOTIDE SEQUENCE</scope>
    <source>
        <strain evidence="2">20211129_DDA</strain>
        <tissue evidence="2">Liver</tissue>
    </source>
</reference>
<protein>
    <submittedName>
        <fullName evidence="2">Uncharacterized protein</fullName>
    </submittedName>
</protein>
<name>A0AAV7RKY0_PLEWA</name>